<comment type="caution">
    <text evidence="1">The sequence shown here is derived from an EMBL/GenBank/DDBJ whole genome shotgun (WGS) entry which is preliminary data.</text>
</comment>
<organism evidence="1 2">
    <name type="scientific">Victivallis vadensis</name>
    <dbReference type="NCBI Taxonomy" id="172901"/>
    <lineage>
        <taxon>Bacteria</taxon>
        <taxon>Pseudomonadati</taxon>
        <taxon>Lentisphaerota</taxon>
        <taxon>Lentisphaeria</taxon>
        <taxon>Victivallales</taxon>
        <taxon>Victivallaceae</taxon>
        <taxon>Victivallis</taxon>
    </lineage>
</organism>
<evidence type="ECO:0000313" key="2">
    <source>
        <dbReference type="Proteomes" id="UP000245959"/>
    </source>
</evidence>
<keyword evidence="2" id="KW-1185">Reference proteome</keyword>
<reference evidence="1 2" key="1">
    <citation type="submission" date="2018-04" db="EMBL/GenBank/DDBJ databases">
        <title>Genomic Encyclopedia of Type Strains, Phase IV (KMG-IV): sequencing the most valuable type-strain genomes for metagenomic binning, comparative biology and taxonomic classification.</title>
        <authorList>
            <person name="Goeker M."/>
        </authorList>
    </citation>
    <scope>NUCLEOTIDE SEQUENCE [LARGE SCALE GENOMIC DNA]</scope>
    <source>
        <strain evidence="1 2">DSM 14823</strain>
    </source>
</reference>
<dbReference type="EMBL" id="QEKH01000047">
    <property type="protein sequence ID" value="PVY34778.1"/>
    <property type="molecule type" value="Genomic_DNA"/>
</dbReference>
<sequence length="233" mass="25197">MVPVMLGGYLGASVEVGGANARNAASRLWSAEIHLRFPVAHDPVMIHKFHLPFHAITSHKLVVTSYADGSGGPHALRTSPLASELPLTCEALPFAGGASAPYLPGYARQLLIVRCAHYAGGASLTTFGFVTIVPRYLLVQVMPSHSFAALTALIVRRVNGFADRPMPACTGRPHAPRRGIGVRTRQRHLAAVRGADRACCAPRKWRCDLICAPRKWLCRPTNACLYRPPARPP</sequence>
<protein>
    <submittedName>
        <fullName evidence="1">Uncharacterized protein</fullName>
    </submittedName>
</protein>
<gene>
    <name evidence="1" type="ORF">C8D82_14722</name>
</gene>
<evidence type="ECO:0000313" key="1">
    <source>
        <dbReference type="EMBL" id="PVY34778.1"/>
    </source>
</evidence>
<dbReference type="Proteomes" id="UP000245959">
    <property type="component" value="Unassembled WGS sequence"/>
</dbReference>
<name>A0A2U1AEC9_9BACT</name>
<proteinExistence type="predicted"/>
<accession>A0A2U1AEC9</accession>
<dbReference type="AlphaFoldDB" id="A0A2U1AEC9"/>